<sequence>MARIQDVLTESEQLLIVEALHRLRETKQEALKTVRAEGVKPGGRHFEERDFGIPQIDRLLAKLDD</sequence>
<dbReference type="AlphaFoldDB" id="A0A1W9KNL5"/>
<organism evidence="1 2">
    <name type="scientific">Rhodoferax ferrireducens</name>
    <dbReference type="NCBI Taxonomy" id="192843"/>
    <lineage>
        <taxon>Bacteria</taxon>
        <taxon>Pseudomonadati</taxon>
        <taxon>Pseudomonadota</taxon>
        <taxon>Betaproteobacteria</taxon>
        <taxon>Burkholderiales</taxon>
        <taxon>Comamonadaceae</taxon>
        <taxon>Rhodoferax</taxon>
    </lineage>
</organism>
<evidence type="ECO:0000313" key="1">
    <source>
        <dbReference type="EMBL" id="OQW85745.1"/>
    </source>
</evidence>
<gene>
    <name evidence="1" type="ORF">BWK72_20785</name>
</gene>
<proteinExistence type="predicted"/>
<reference evidence="1 2" key="1">
    <citation type="submission" date="2017-01" db="EMBL/GenBank/DDBJ databases">
        <title>Novel large sulfur bacteria in the metagenomes of groundwater-fed chemosynthetic microbial mats in the Lake Huron basin.</title>
        <authorList>
            <person name="Sharrar A.M."/>
            <person name="Flood B.E."/>
            <person name="Bailey J.V."/>
            <person name="Jones D.S."/>
            <person name="Biddanda B."/>
            <person name="Ruberg S.A."/>
            <person name="Marcus D.N."/>
            <person name="Dick G.J."/>
        </authorList>
    </citation>
    <scope>NUCLEOTIDE SEQUENCE [LARGE SCALE GENOMIC DNA]</scope>
    <source>
        <strain evidence="1">A7</strain>
    </source>
</reference>
<comment type="caution">
    <text evidence="1">The sequence shown here is derived from an EMBL/GenBank/DDBJ whole genome shotgun (WGS) entry which is preliminary data.</text>
</comment>
<feature type="non-terminal residue" evidence="1">
    <location>
        <position position="65"/>
    </location>
</feature>
<evidence type="ECO:0000313" key="2">
    <source>
        <dbReference type="Proteomes" id="UP000192505"/>
    </source>
</evidence>
<dbReference type="Proteomes" id="UP000192505">
    <property type="component" value="Unassembled WGS sequence"/>
</dbReference>
<accession>A0A1W9KNL5</accession>
<name>A0A1W9KNL5_9BURK</name>
<dbReference type="EMBL" id="MTEI01000039">
    <property type="protein sequence ID" value="OQW85745.1"/>
    <property type="molecule type" value="Genomic_DNA"/>
</dbReference>
<protein>
    <submittedName>
        <fullName evidence="1">Uncharacterized protein</fullName>
    </submittedName>
</protein>